<name>A0A1Z1UX87_RHOHA</name>
<accession>A0A1Z1UX87</accession>
<keyword evidence="2" id="KW-0614">Plasmid</keyword>
<organism evidence="2">
    <name type="scientific">Rhodococcus hoagii</name>
    <name type="common">Corynebacterium equii</name>
    <dbReference type="NCBI Taxonomy" id="43767"/>
    <lineage>
        <taxon>Bacteria</taxon>
        <taxon>Bacillati</taxon>
        <taxon>Actinomycetota</taxon>
        <taxon>Actinomycetes</taxon>
        <taxon>Mycobacteriales</taxon>
        <taxon>Nocardiaceae</taxon>
        <taxon>Prescottella</taxon>
    </lineage>
</organism>
<sequence>MRGWKRVPAGGVGGTRMSIFCPEHPFGWRNSCARFGVSHHGTATTSTNPARRTAHENDPNPHGYIEATVVTSL</sequence>
<dbReference type="EMBL" id="KX443401">
    <property type="protein sequence ID" value="ARX60087.1"/>
    <property type="molecule type" value="Genomic_DNA"/>
</dbReference>
<reference evidence="2" key="1">
    <citation type="journal article" date="2017" name="Genome Biol. Evol.">
        <title>Comparative Genomics of Rhodococcus equi Virulence Plasmids Indicates Host-Driven Evolution of the vap Pathogenicity Island.</title>
        <authorList>
            <person name="MacArthur I."/>
            <person name="Anastasi E."/>
            <person name="Alvarez S."/>
            <person name="Scortti M."/>
            <person name="Vazquez-Boland J.A."/>
        </authorList>
    </citation>
    <scope>NUCLEOTIDE SEQUENCE</scope>
    <source>
        <strain evidence="2">PAM1572</strain>
        <plasmid evidence="2">pVAPN1572</plasmid>
    </source>
</reference>
<dbReference type="AlphaFoldDB" id="A0A1Z1UX87"/>
<protein>
    <submittedName>
        <fullName evidence="2">Uncharacterized protein</fullName>
    </submittedName>
</protein>
<proteinExistence type="predicted"/>
<evidence type="ECO:0000256" key="1">
    <source>
        <dbReference type="SAM" id="MobiDB-lite"/>
    </source>
</evidence>
<gene>
    <name evidence="2" type="ORF">pVAPN1572_0481</name>
</gene>
<feature type="compositionally biased region" description="Polar residues" evidence="1">
    <location>
        <begin position="41"/>
        <end position="50"/>
    </location>
</feature>
<feature type="region of interest" description="Disordered" evidence="1">
    <location>
        <begin position="40"/>
        <end position="63"/>
    </location>
</feature>
<evidence type="ECO:0000313" key="2">
    <source>
        <dbReference type="EMBL" id="ARX60087.1"/>
    </source>
</evidence>
<geneLocation type="plasmid" evidence="2">
    <name>pVAPN1572</name>
</geneLocation>